<evidence type="ECO:0000313" key="1">
    <source>
        <dbReference type="EMBL" id="MBF1163931.1"/>
    </source>
</evidence>
<sequence>MALDASELSRAADLRAEAAAAARTGQPLIVIYSRDDCRFCQTIKREYLGPMAADTQRGKRLMIREIGQDRDTPLIDFQGQPTTHAAFATREKIKLVPVVAFYGPNGRKLAEPIVGTRLPDFYQSYLDDAIEQASRKLKQP</sequence>
<dbReference type="SUPFAM" id="SSF52833">
    <property type="entry name" value="Thioredoxin-like"/>
    <property type="match status" value="1"/>
</dbReference>
<proteinExistence type="predicted"/>
<dbReference type="EMBL" id="JABZMI010000025">
    <property type="protein sequence ID" value="MBF1163931.1"/>
    <property type="molecule type" value="Genomic_DNA"/>
</dbReference>
<organism evidence="1 2">
    <name type="scientific">Dechloromonas agitata</name>
    <dbReference type="NCBI Taxonomy" id="73030"/>
    <lineage>
        <taxon>Bacteria</taxon>
        <taxon>Pseudomonadati</taxon>
        <taxon>Pseudomonadota</taxon>
        <taxon>Betaproteobacteria</taxon>
        <taxon>Rhodocyclales</taxon>
        <taxon>Azonexaceae</taxon>
        <taxon>Dechloromonas</taxon>
    </lineage>
</organism>
<protein>
    <submittedName>
        <fullName evidence="1">Thioredoxin family protein</fullName>
    </submittedName>
</protein>
<dbReference type="Pfam" id="PF13899">
    <property type="entry name" value="Thioredoxin_7"/>
    <property type="match status" value="1"/>
</dbReference>
<evidence type="ECO:0000313" key="2">
    <source>
        <dbReference type="Proteomes" id="UP000718593"/>
    </source>
</evidence>
<dbReference type="Proteomes" id="UP000718593">
    <property type="component" value="Unassembled WGS sequence"/>
</dbReference>
<accession>A0A930BRE2</accession>
<dbReference type="AlphaFoldDB" id="A0A930BRE2"/>
<gene>
    <name evidence="1" type="ORF">HXL68_02715</name>
</gene>
<dbReference type="InterPro" id="IPR036249">
    <property type="entry name" value="Thioredoxin-like_sf"/>
</dbReference>
<comment type="caution">
    <text evidence="1">The sequence shown here is derived from an EMBL/GenBank/DDBJ whole genome shotgun (WGS) entry which is preliminary data.</text>
</comment>
<dbReference type="Gene3D" id="3.40.30.10">
    <property type="entry name" value="Glutaredoxin"/>
    <property type="match status" value="1"/>
</dbReference>
<reference evidence="1" key="1">
    <citation type="submission" date="2020-04" db="EMBL/GenBank/DDBJ databases">
        <title>Deep metagenomics examines the oral microbiome during advanced dental caries in children, revealing novel taxa and co-occurrences with host molecules.</title>
        <authorList>
            <person name="Baker J.L."/>
            <person name="Morton J.T."/>
            <person name="Dinis M."/>
            <person name="Alvarez R."/>
            <person name="Tran N.C."/>
            <person name="Knight R."/>
            <person name="Edlund A."/>
        </authorList>
    </citation>
    <scope>NUCLEOTIDE SEQUENCE</scope>
    <source>
        <strain evidence="1">JCVI_32_bin.24</strain>
    </source>
</reference>
<name>A0A930BRE2_9RHOO</name>